<dbReference type="SUPFAM" id="SSF52540">
    <property type="entry name" value="P-loop containing nucleoside triphosphate hydrolases"/>
    <property type="match status" value="1"/>
</dbReference>
<dbReference type="Pfam" id="PF23242">
    <property type="entry name" value="AAA_lid_TRIP13_C"/>
    <property type="match status" value="1"/>
</dbReference>
<protein>
    <recommendedName>
        <fullName evidence="2">Pachytene checkpoint protein 2 homolog</fullName>
    </recommendedName>
</protein>
<evidence type="ECO:0000259" key="8">
    <source>
        <dbReference type="SMART" id="SM00382"/>
    </source>
</evidence>
<evidence type="ECO:0000256" key="4">
    <source>
        <dbReference type="ARBA" id="ARBA00022840"/>
    </source>
</evidence>
<feature type="domain" description="AAA+ ATPase" evidence="8">
    <location>
        <begin position="173"/>
        <end position="325"/>
    </location>
</feature>
<dbReference type="Gene3D" id="3.40.50.300">
    <property type="entry name" value="P-loop containing nucleotide triphosphate hydrolases"/>
    <property type="match status" value="1"/>
</dbReference>
<evidence type="ECO:0000256" key="3">
    <source>
        <dbReference type="ARBA" id="ARBA00022741"/>
    </source>
</evidence>
<feature type="region of interest" description="Disordered" evidence="7">
    <location>
        <begin position="369"/>
        <end position="407"/>
    </location>
</feature>
<evidence type="ECO:0000313" key="9">
    <source>
        <dbReference type="EMBL" id="GBF92086.1"/>
    </source>
</evidence>
<gene>
    <name evidence="9" type="ORF">Rsub_04433</name>
</gene>
<reference evidence="9 10" key="1">
    <citation type="journal article" date="2018" name="Sci. Rep.">
        <title>Raphidocelis subcapitata (=Pseudokirchneriella subcapitata) provides an insight into genome evolution and environmental adaptations in the Sphaeropleales.</title>
        <authorList>
            <person name="Suzuki S."/>
            <person name="Yamaguchi H."/>
            <person name="Nakajima N."/>
            <person name="Kawachi M."/>
        </authorList>
    </citation>
    <scope>NUCLEOTIDE SEQUENCE [LARGE SCALE GENOMIC DNA]</scope>
    <source>
        <strain evidence="9 10">NIES-35</strain>
    </source>
</reference>
<evidence type="ECO:0000256" key="1">
    <source>
        <dbReference type="ARBA" id="ARBA00007271"/>
    </source>
</evidence>
<dbReference type="InterPro" id="IPR003960">
    <property type="entry name" value="ATPase_AAA_CS"/>
</dbReference>
<keyword evidence="5" id="KW-0469">Meiosis</keyword>
<comment type="caution">
    <text evidence="9">The sequence shown here is derived from an EMBL/GenBank/DDBJ whole genome shotgun (WGS) entry which is preliminary data.</text>
</comment>
<dbReference type="SMART" id="SM00382">
    <property type="entry name" value="AAA"/>
    <property type="match status" value="1"/>
</dbReference>
<dbReference type="InterPro" id="IPR003593">
    <property type="entry name" value="AAA+_ATPase"/>
</dbReference>
<dbReference type="PANTHER" id="PTHR45991:SF1">
    <property type="entry name" value="PACHYTENE CHECKPOINT PROTEIN 2 HOMOLOG"/>
    <property type="match status" value="1"/>
</dbReference>
<keyword evidence="4 6" id="KW-0067">ATP-binding</keyword>
<evidence type="ECO:0000313" key="10">
    <source>
        <dbReference type="Proteomes" id="UP000247498"/>
    </source>
</evidence>
<dbReference type="EMBL" id="BDRX01000029">
    <property type="protein sequence ID" value="GBF92086.1"/>
    <property type="molecule type" value="Genomic_DNA"/>
</dbReference>
<dbReference type="PANTHER" id="PTHR45991">
    <property type="entry name" value="PACHYTENE CHECKPOINT PROTEIN 2"/>
    <property type="match status" value="1"/>
</dbReference>
<dbReference type="PROSITE" id="PS00674">
    <property type="entry name" value="AAA"/>
    <property type="match status" value="1"/>
</dbReference>
<dbReference type="Proteomes" id="UP000247498">
    <property type="component" value="Unassembled WGS sequence"/>
</dbReference>
<dbReference type="GO" id="GO:0007131">
    <property type="term" value="P:reciprocal meiotic recombination"/>
    <property type="evidence" value="ECO:0007669"/>
    <property type="project" value="TreeGrafter"/>
</dbReference>
<dbReference type="InterPro" id="IPR027417">
    <property type="entry name" value="P-loop_NTPase"/>
</dbReference>
<proteinExistence type="inferred from homology"/>
<dbReference type="InterPro" id="IPR058249">
    <property type="entry name" value="Pch2_C"/>
</dbReference>
<organism evidence="9 10">
    <name type="scientific">Raphidocelis subcapitata</name>
    <dbReference type="NCBI Taxonomy" id="307507"/>
    <lineage>
        <taxon>Eukaryota</taxon>
        <taxon>Viridiplantae</taxon>
        <taxon>Chlorophyta</taxon>
        <taxon>core chlorophytes</taxon>
        <taxon>Chlorophyceae</taxon>
        <taxon>CS clade</taxon>
        <taxon>Sphaeropleales</taxon>
        <taxon>Selenastraceae</taxon>
        <taxon>Raphidocelis</taxon>
    </lineage>
</organism>
<dbReference type="OrthoDB" id="10042665at2759"/>
<dbReference type="Pfam" id="PF00004">
    <property type="entry name" value="AAA"/>
    <property type="match status" value="1"/>
</dbReference>
<sequence length="501" mass="52629">MWGAQAASGNGVHSHEPDRIPVTVEVVLRPTSTADPADVQRRVAKLLSGNLRYEDGPLDIGAASDPFLSAHVESVRLADTDPALSRKYGGTLLCWQYEARVHVCQLSEEGAADDDEGEDGVPSYREWTLPCREFDGLWESLHYDIGIKPRLVQYAASALLFSDAGVDSNLVAWNRVVLLHGPPGTGKTSLCKALAQKLAIRLGHKYSHGQLVEVNAHSLFSKWFSESGKLVSKLFSKIGELVEEEGSLVFVLIDEVESLTSARKAAVSGSEPSDAIRAVNALLTQLDALRRHPNVMVLTTSNITEAIDLAFVDRADIKAFIGPPSEQARYEVLRSAVQELGRAGIISDLPPSRRLPPFAELRECCARPEAGPSANGSGCGGPGASQHQQQQQRPGGSDAMVTDGAPSAAASAAAAGAGGGGAGSAPGSPGGDELLALGRMLWAAAAEAEGFSGRALRKLPFLAHAAAGAALPTPCGCGRFLAALRAAAAREREDRSQLTAG</sequence>
<keyword evidence="3 6" id="KW-0547">Nucleotide-binding</keyword>
<dbReference type="AlphaFoldDB" id="A0A2V0NWT8"/>
<dbReference type="Pfam" id="PF23563">
    <property type="entry name" value="TRIP13_N"/>
    <property type="match status" value="1"/>
</dbReference>
<name>A0A2V0NWT8_9CHLO</name>
<dbReference type="InterPro" id="IPR044539">
    <property type="entry name" value="Pch2-like"/>
</dbReference>
<dbReference type="FunCoup" id="A0A2V0NWT8">
    <property type="interactions" value="1282"/>
</dbReference>
<dbReference type="GO" id="GO:0051598">
    <property type="term" value="P:meiotic recombination checkpoint signaling"/>
    <property type="evidence" value="ECO:0007669"/>
    <property type="project" value="TreeGrafter"/>
</dbReference>
<dbReference type="InterPro" id="IPR003959">
    <property type="entry name" value="ATPase_AAA_core"/>
</dbReference>
<comment type="similarity">
    <text evidence="1">Belongs to the AAA ATPase family. PCH2 subfamily.</text>
</comment>
<dbReference type="CDD" id="cd19508">
    <property type="entry name" value="RecA-like_Pch2-like"/>
    <property type="match status" value="1"/>
</dbReference>
<evidence type="ECO:0000256" key="2">
    <source>
        <dbReference type="ARBA" id="ARBA00022364"/>
    </source>
</evidence>
<keyword evidence="10" id="KW-1185">Reference proteome</keyword>
<evidence type="ECO:0000256" key="5">
    <source>
        <dbReference type="ARBA" id="ARBA00023254"/>
    </source>
</evidence>
<accession>A0A2V0NWT8</accession>
<dbReference type="GO" id="GO:0016887">
    <property type="term" value="F:ATP hydrolysis activity"/>
    <property type="evidence" value="ECO:0007669"/>
    <property type="project" value="InterPro"/>
</dbReference>
<dbReference type="GO" id="GO:0005634">
    <property type="term" value="C:nucleus"/>
    <property type="evidence" value="ECO:0007669"/>
    <property type="project" value="TreeGrafter"/>
</dbReference>
<dbReference type="InParanoid" id="A0A2V0NWT8"/>
<evidence type="ECO:0000256" key="7">
    <source>
        <dbReference type="SAM" id="MobiDB-lite"/>
    </source>
</evidence>
<dbReference type="GO" id="GO:0005694">
    <property type="term" value="C:chromosome"/>
    <property type="evidence" value="ECO:0007669"/>
    <property type="project" value="TreeGrafter"/>
</dbReference>
<evidence type="ECO:0000256" key="6">
    <source>
        <dbReference type="RuleBase" id="RU003651"/>
    </source>
</evidence>
<dbReference type="FunFam" id="3.40.50.300:FF:000680">
    <property type="entry name" value="pachytene checkpoint protein 2 homolog"/>
    <property type="match status" value="1"/>
</dbReference>
<dbReference type="STRING" id="307507.A0A2V0NWT8"/>
<dbReference type="GO" id="GO:0005524">
    <property type="term" value="F:ATP binding"/>
    <property type="evidence" value="ECO:0007669"/>
    <property type="project" value="UniProtKB-KW"/>
</dbReference>